<comment type="caution">
    <text evidence="2">The sequence shown here is derived from an EMBL/GenBank/DDBJ whole genome shotgun (WGS) entry which is preliminary data.</text>
</comment>
<protein>
    <submittedName>
        <fullName evidence="2">Uncharacterized protein</fullName>
    </submittedName>
</protein>
<organism evidence="2 3">
    <name type="scientific">Kordia aestuariivivens</name>
    <dbReference type="NCBI Taxonomy" id="2759037"/>
    <lineage>
        <taxon>Bacteria</taxon>
        <taxon>Pseudomonadati</taxon>
        <taxon>Bacteroidota</taxon>
        <taxon>Flavobacteriia</taxon>
        <taxon>Flavobacteriales</taxon>
        <taxon>Flavobacteriaceae</taxon>
        <taxon>Kordia</taxon>
    </lineage>
</organism>
<evidence type="ECO:0000313" key="3">
    <source>
        <dbReference type="Proteomes" id="UP000619238"/>
    </source>
</evidence>
<gene>
    <name evidence="2" type="ORF">H2O64_09360</name>
</gene>
<evidence type="ECO:0000256" key="1">
    <source>
        <dbReference type="SAM" id="Phobius"/>
    </source>
</evidence>
<reference evidence="2 3" key="1">
    <citation type="submission" date="2020-07" db="EMBL/GenBank/DDBJ databases">
        <title>Description of Kordia aestuariivivens sp. nov., isolated from a tidal flat.</title>
        <authorList>
            <person name="Park S."/>
            <person name="Yoon J.-H."/>
        </authorList>
    </citation>
    <scope>NUCLEOTIDE SEQUENCE [LARGE SCALE GENOMIC DNA]</scope>
    <source>
        <strain evidence="2 3">YSTF-M3</strain>
    </source>
</reference>
<feature type="transmembrane region" description="Helical" evidence="1">
    <location>
        <begin position="26"/>
        <end position="43"/>
    </location>
</feature>
<evidence type="ECO:0000313" key="2">
    <source>
        <dbReference type="EMBL" id="MBC8754877.1"/>
    </source>
</evidence>
<keyword evidence="1" id="KW-0812">Transmembrane</keyword>
<keyword evidence="3" id="KW-1185">Reference proteome</keyword>
<proteinExistence type="predicted"/>
<name>A0ABR7Q8I6_9FLAO</name>
<sequence length="125" mass="14823">MNTLFEYTYDILMWISEHTGFTYKEINIIIWFIIIPLSWMCLLDKIYKQRKFTIGFSVLVIASLLFIPDFTKFSDWLFQKSVDFLNLFNTFGSNYVASSVIICLFIPIGIYVVLIRKAFFKKINN</sequence>
<accession>A0ABR7Q8I6</accession>
<dbReference type="RefSeq" id="WP_187561929.1">
    <property type="nucleotide sequence ID" value="NZ_JACGWS010000005.1"/>
</dbReference>
<keyword evidence="1" id="KW-1133">Transmembrane helix</keyword>
<feature type="transmembrane region" description="Helical" evidence="1">
    <location>
        <begin position="91"/>
        <end position="114"/>
    </location>
</feature>
<feature type="transmembrane region" description="Helical" evidence="1">
    <location>
        <begin position="52"/>
        <end position="71"/>
    </location>
</feature>
<keyword evidence="1" id="KW-0472">Membrane</keyword>
<dbReference type="EMBL" id="JACGWS010000005">
    <property type="protein sequence ID" value="MBC8754877.1"/>
    <property type="molecule type" value="Genomic_DNA"/>
</dbReference>
<dbReference type="Proteomes" id="UP000619238">
    <property type="component" value="Unassembled WGS sequence"/>
</dbReference>